<dbReference type="CDD" id="cd18795">
    <property type="entry name" value="SF2_C_Ski2"/>
    <property type="match status" value="1"/>
</dbReference>
<feature type="non-terminal residue" evidence="8">
    <location>
        <position position="1144"/>
    </location>
</feature>
<feature type="compositionally biased region" description="Low complexity" evidence="5">
    <location>
        <begin position="324"/>
        <end position="337"/>
    </location>
</feature>
<feature type="compositionally biased region" description="Polar residues" evidence="5">
    <location>
        <begin position="67"/>
        <end position="81"/>
    </location>
</feature>
<dbReference type="Pfam" id="PF00270">
    <property type="entry name" value="DEAD"/>
    <property type="match status" value="1"/>
</dbReference>
<keyword evidence="2" id="KW-0378">Hydrolase</keyword>
<feature type="domain" description="Helicase ATP-binding" evidence="6">
    <location>
        <begin position="619"/>
        <end position="866"/>
    </location>
</feature>
<comment type="caution">
    <text evidence="8">The sequence shown here is derived from an EMBL/GenBank/DDBJ whole genome shotgun (WGS) entry which is preliminary data.</text>
</comment>
<dbReference type="InterPro" id="IPR027417">
    <property type="entry name" value="P-loop_NTPase"/>
</dbReference>
<dbReference type="PANTHER" id="PTHR47961:SF6">
    <property type="entry name" value="DNA-DIRECTED DNA POLYMERASE"/>
    <property type="match status" value="1"/>
</dbReference>
<dbReference type="InterPro" id="IPR011545">
    <property type="entry name" value="DEAD/DEAH_box_helicase_dom"/>
</dbReference>
<dbReference type="Gene3D" id="3.40.50.300">
    <property type="entry name" value="P-loop containing nucleotide triphosphate hydrolases"/>
    <property type="match status" value="2"/>
</dbReference>
<evidence type="ECO:0000259" key="6">
    <source>
        <dbReference type="PROSITE" id="PS51192"/>
    </source>
</evidence>
<protein>
    <recommendedName>
        <fullName evidence="10">DNA polymerase theta</fullName>
    </recommendedName>
</protein>
<feature type="compositionally biased region" description="Polar residues" evidence="5">
    <location>
        <begin position="210"/>
        <end position="261"/>
    </location>
</feature>
<feature type="region of interest" description="Disordered" evidence="5">
    <location>
        <begin position="1"/>
        <end position="293"/>
    </location>
</feature>
<dbReference type="SMART" id="SM00490">
    <property type="entry name" value="HELICc"/>
    <property type="match status" value="1"/>
</dbReference>
<dbReference type="GO" id="GO:0005524">
    <property type="term" value="F:ATP binding"/>
    <property type="evidence" value="ECO:0007669"/>
    <property type="project" value="UniProtKB-KW"/>
</dbReference>
<dbReference type="InterPro" id="IPR001650">
    <property type="entry name" value="Helicase_C-like"/>
</dbReference>
<feature type="region of interest" description="Disordered" evidence="5">
    <location>
        <begin position="939"/>
        <end position="995"/>
    </location>
</feature>
<dbReference type="PANTHER" id="PTHR47961">
    <property type="entry name" value="DNA POLYMERASE THETA, PUTATIVE (AFU_ORTHOLOGUE AFUA_1G05260)-RELATED"/>
    <property type="match status" value="1"/>
</dbReference>
<keyword evidence="3" id="KW-0347">Helicase</keyword>
<proteinExistence type="predicted"/>
<evidence type="ECO:0000256" key="3">
    <source>
        <dbReference type="ARBA" id="ARBA00022806"/>
    </source>
</evidence>
<feature type="compositionally biased region" description="Basic and acidic residues" evidence="5">
    <location>
        <begin position="265"/>
        <end position="275"/>
    </location>
</feature>
<gene>
    <name evidence="8" type="ORF">Agub_g6680</name>
</gene>
<keyword evidence="4" id="KW-0067">ATP-binding</keyword>
<evidence type="ECO:0008006" key="10">
    <source>
        <dbReference type="Google" id="ProtNLM"/>
    </source>
</evidence>
<feature type="region of interest" description="Disordered" evidence="5">
    <location>
        <begin position="893"/>
        <end position="919"/>
    </location>
</feature>
<evidence type="ECO:0000313" key="9">
    <source>
        <dbReference type="Proteomes" id="UP001054857"/>
    </source>
</evidence>
<dbReference type="PROSITE" id="PS51194">
    <property type="entry name" value="HELICASE_CTER"/>
    <property type="match status" value="1"/>
</dbReference>
<feature type="compositionally biased region" description="Polar residues" evidence="5">
    <location>
        <begin position="314"/>
        <end position="323"/>
    </location>
</feature>
<dbReference type="Proteomes" id="UP001054857">
    <property type="component" value="Unassembled WGS sequence"/>
</dbReference>
<feature type="region of interest" description="Disordered" evidence="5">
    <location>
        <begin position="538"/>
        <end position="572"/>
    </location>
</feature>
<feature type="compositionally biased region" description="Low complexity" evidence="5">
    <location>
        <begin position="939"/>
        <end position="970"/>
    </location>
</feature>
<evidence type="ECO:0000256" key="1">
    <source>
        <dbReference type="ARBA" id="ARBA00022741"/>
    </source>
</evidence>
<name>A0AAD3HLR9_9CHLO</name>
<dbReference type="AlphaFoldDB" id="A0AAD3HLR9"/>
<feature type="compositionally biased region" description="Low complexity" evidence="5">
    <location>
        <begin position="359"/>
        <end position="481"/>
    </location>
</feature>
<organism evidence="8 9">
    <name type="scientific">Astrephomene gubernaculifera</name>
    <dbReference type="NCBI Taxonomy" id="47775"/>
    <lineage>
        <taxon>Eukaryota</taxon>
        <taxon>Viridiplantae</taxon>
        <taxon>Chlorophyta</taxon>
        <taxon>core chlorophytes</taxon>
        <taxon>Chlorophyceae</taxon>
        <taxon>CS clade</taxon>
        <taxon>Chlamydomonadales</taxon>
        <taxon>Astrephomenaceae</taxon>
        <taxon>Astrephomene</taxon>
    </lineage>
</organism>
<dbReference type="EMBL" id="BMAR01000010">
    <property type="protein sequence ID" value="GFR45397.1"/>
    <property type="molecule type" value="Genomic_DNA"/>
</dbReference>
<dbReference type="SMART" id="SM00487">
    <property type="entry name" value="DEXDc"/>
    <property type="match status" value="1"/>
</dbReference>
<dbReference type="InterPro" id="IPR050474">
    <property type="entry name" value="Hel308_SKI2-like"/>
</dbReference>
<dbReference type="PROSITE" id="PS51192">
    <property type="entry name" value="HELICASE_ATP_BIND_1"/>
    <property type="match status" value="1"/>
</dbReference>
<feature type="region of interest" description="Disordered" evidence="5">
    <location>
        <begin position="306"/>
        <end position="493"/>
    </location>
</feature>
<dbReference type="GO" id="GO:0016787">
    <property type="term" value="F:hydrolase activity"/>
    <property type="evidence" value="ECO:0007669"/>
    <property type="project" value="UniProtKB-KW"/>
</dbReference>
<dbReference type="InterPro" id="IPR014001">
    <property type="entry name" value="Helicase_ATP-bd"/>
</dbReference>
<keyword evidence="9" id="KW-1185">Reference proteome</keyword>
<evidence type="ECO:0000259" key="7">
    <source>
        <dbReference type="PROSITE" id="PS51194"/>
    </source>
</evidence>
<dbReference type="GO" id="GO:0003676">
    <property type="term" value="F:nucleic acid binding"/>
    <property type="evidence" value="ECO:0007669"/>
    <property type="project" value="InterPro"/>
</dbReference>
<accession>A0AAD3HLR9</accession>
<dbReference type="GO" id="GO:0004386">
    <property type="term" value="F:helicase activity"/>
    <property type="evidence" value="ECO:0007669"/>
    <property type="project" value="UniProtKB-KW"/>
</dbReference>
<feature type="compositionally biased region" description="Basic and acidic residues" evidence="5">
    <location>
        <begin position="981"/>
        <end position="995"/>
    </location>
</feature>
<feature type="domain" description="Helicase C-terminal" evidence="7">
    <location>
        <begin position="996"/>
        <end position="1144"/>
    </location>
</feature>
<sequence length="1144" mass="121448">MKRSYTDGENPVNYSKDTTVNGGGPEPKLRIVGVTRPCHDVHTSNGRGNTGPQEPKAFTSDAEHPARQSSISLLPAQSTCPAHSGCNPQPHGLDRVGQHLAHGGPTTSADRLGIGAVLQPWHQQNHQQPQQPLPHAQWQQNARTQSQPLPQPGYATHPPPQHHQPLQPTQVQRPQPPPQRWQQPWQQPSTAPTSLNPQCHAHIPPPRSAPQVNSAAPQSSTAQPTHPLNGCPQQTLRTQEPAQASLQRSGDQASLHSNITQGRPEAVRQRPHMERQPPPSGSGPHAPLATGYGGSQPCIVEGCNGGQQCGGHRSMSQPAADSSAQPRAQYAPAAPEQVPNPAWKQQQQRPRPLLRHHQQQQQQVQQQAQRTAQMQQPVAQHHGLQQQQQHHHCQQPLHQQPHAQHTYLGPQGQQQQQPQQQQQQPQQQLYPQPPQHQQHPAVQRQPAVQQQRQHQPNQPQQPQPLAQQPQQPCHPQLQPQQEEPRQLPCAQHATATGAASLSSIQPCVPSVGPEVAGDGVDLFTANGLLSAPKAAGAITGSTNQPVLEGPASDPQSRSGCGSRGADAPTVGTLNVMPPIEKLKRPLRMKLSEWIPHAGVTAAFEAKGVTKLYPWQAAALECGEDGHNLVYCAPTSGGKSMVAEILMIRRLVAAFERQSRQPRPMGPAQQHARPPPPPRALLVLPYVSIVSEKAEHLTRVLAPMRAKVRGYTGAEQTGSPLSAPDEIVAVVTMEKANSTVNRLIAEGRLGELCCVVVDEAHMVGDPHRGSSLELCLTKLRFAAAAAAAAKSAAVAATAAGNSESAAAAAQAGSSKSGAVAASAKSPSLATAAAAAAEFSCQLVCMSATMSGLDDMCGWLGARLFMTNFRPVPLTEHAVFKGRVFRKLSQREMEQQAAAMTRKDQQQQQQQQQAAIGTDTNTGFKPASAVAAAAATATSIKASSSGATTTTGNGSSSSNNNASGFTTATAAASGGGAVSEPLVEERELPESSPKDPDRLVPLVAEVAREGHSTLVFCASRNACQGCAGLLAELLPQQLGPASAETISARKALLTDLQDASGGYLSPELGKLIMAGVAYHHAGLTSQERGAVERGFRGGLIHTLTATSTLAAGINLPARRVILRSLWQGIGPVSRAQYLQMIGRAGR</sequence>
<feature type="compositionally biased region" description="Polar residues" evidence="5">
    <location>
        <begin position="43"/>
        <end position="52"/>
    </location>
</feature>
<evidence type="ECO:0000256" key="5">
    <source>
        <dbReference type="SAM" id="MobiDB-lite"/>
    </source>
</evidence>
<feature type="compositionally biased region" description="Low complexity" evidence="5">
    <location>
        <begin position="118"/>
        <end position="141"/>
    </location>
</feature>
<evidence type="ECO:0000256" key="2">
    <source>
        <dbReference type="ARBA" id="ARBA00022801"/>
    </source>
</evidence>
<dbReference type="Pfam" id="PF00271">
    <property type="entry name" value="Helicase_C"/>
    <property type="match status" value="1"/>
</dbReference>
<dbReference type="SUPFAM" id="SSF52540">
    <property type="entry name" value="P-loop containing nucleoside triphosphate hydrolases"/>
    <property type="match status" value="1"/>
</dbReference>
<reference evidence="8 9" key="1">
    <citation type="journal article" date="2021" name="Sci. Rep.">
        <title>Genome sequencing of the multicellular alga Astrephomene provides insights into convergent evolution of germ-soma differentiation.</title>
        <authorList>
            <person name="Yamashita S."/>
            <person name="Yamamoto K."/>
            <person name="Matsuzaki R."/>
            <person name="Suzuki S."/>
            <person name="Yamaguchi H."/>
            <person name="Hirooka S."/>
            <person name="Minakuchi Y."/>
            <person name="Miyagishima S."/>
            <person name="Kawachi M."/>
            <person name="Toyoda A."/>
            <person name="Nozaki H."/>
        </authorList>
    </citation>
    <scope>NUCLEOTIDE SEQUENCE [LARGE SCALE GENOMIC DNA]</scope>
    <source>
        <strain evidence="8 9">NIES-4017</strain>
    </source>
</reference>
<feature type="compositionally biased region" description="Low complexity" evidence="5">
    <location>
        <begin position="163"/>
        <end position="173"/>
    </location>
</feature>
<evidence type="ECO:0000313" key="8">
    <source>
        <dbReference type="EMBL" id="GFR45397.1"/>
    </source>
</evidence>
<evidence type="ECO:0000256" key="4">
    <source>
        <dbReference type="ARBA" id="ARBA00022840"/>
    </source>
</evidence>
<keyword evidence="1" id="KW-0547">Nucleotide-binding</keyword>